<keyword evidence="4 5" id="KW-0067">ATP-binding</keyword>
<keyword evidence="2 5" id="KW-0547">Nucleotide-binding</keyword>
<proteinExistence type="inferred from homology"/>
<evidence type="ECO:0000259" key="7">
    <source>
        <dbReference type="PROSITE" id="PS50011"/>
    </source>
</evidence>
<dbReference type="InterPro" id="IPR000719">
    <property type="entry name" value="Prot_kinase_dom"/>
</dbReference>
<dbReference type="PANTHER" id="PTHR48011:SF18">
    <property type="entry name" value="MITOGEN-ACTIVATED PROTEIN KINASE KINASE KINASE 19-RELATED"/>
    <property type="match status" value="1"/>
</dbReference>
<feature type="binding site" evidence="5">
    <location>
        <position position="36"/>
    </location>
    <ligand>
        <name>ATP</name>
        <dbReference type="ChEBI" id="CHEBI:30616"/>
    </ligand>
</feature>
<dbReference type="PANTHER" id="PTHR48011">
    <property type="entry name" value="CCR4-NOT TRANSCRIPTIONAL COMPLEX SUBUNIT CAF120-RELATED"/>
    <property type="match status" value="1"/>
</dbReference>
<dbReference type="InterPro" id="IPR052751">
    <property type="entry name" value="Plant_MAPKKK"/>
</dbReference>
<dbReference type="EMBL" id="JAVIJP010000029">
    <property type="protein sequence ID" value="KAL3633930.1"/>
    <property type="molecule type" value="Genomic_DNA"/>
</dbReference>
<feature type="domain" description="Protein kinase" evidence="7">
    <location>
        <begin position="3"/>
        <end position="264"/>
    </location>
</feature>
<dbReference type="InterPro" id="IPR008271">
    <property type="entry name" value="Ser/Thr_kinase_AS"/>
</dbReference>
<dbReference type="CDD" id="cd06606">
    <property type="entry name" value="STKc_MAPKKK"/>
    <property type="match status" value="1"/>
</dbReference>
<dbReference type="Proteomes" id="UP001632038">
    <property type="component" value="Unassembled WGS sequence"/>
</dbReference>
<evidence type="ECO:0000256" key="6">
    <source>
        <dbReference type="RuleBase" id="RU000304"/>
    </source>
</evidence>
<reference evidence="9" key="1">
    <citation type="journal article" date="2024" name="IScience">
        <title>Strigolactones Initiate the Formation of Haustorium-like Structures in Castilleja.</title>
        <authorList>
            <person name="Buerger M."/>
            <person name="Peterson D."/>
            <person name="Chory J."/>
        </authorList>
    </citation>
    <scope>NUCLEOTIDE SEQUENCE [LARGE SCALE GENOMIC DNA]</scope>
</reference>
<evidence type="ECO:0000313" key="9">
    <source>
        <dbReference type="Proteomes" id="UP001632038"/>
    </source>
</evidence>
<dbReference type="PROSITE" id="PS50011">
    <property type="entry name" value="PROTEIN_KINASE_DOM"/>
    <property type="match status" value="1"/>
</dbReference>
<sequence length="354" mass="38012">MEFVRGKKLGQGSFATVSLAVPKSQSPKFPPLMAVKSCGASLSSSLRAEKLILEDLKGCPEIIRCFGDGITSENGEKLYNVFLEYAGGGNLADKVKDSGFGGLTEFEVWRYTKALLKGLKYIHDSGYVHCDFKLQNILLCADGSPKIADFGLAKRAGRTKAFPGCEFNGTPLYMSPEMLVGGEQGAPVDIWAMGCAVAEMAGGAPVWSGFSDVAELLMMIGVGDQVPVVPENLSEEGKDFLGKCFVKDPRQRWTAEMLLNHPFVGGDQDLDGGCVSALKGGQENTTASTSPRCPFGWVSSASCSITSLPSPVDFPQSGLWFSEDPSVETAMRLSDLKCEQGPDWSVSDDWVTIR</sequence>
<evidence type="ECO:0000256" key="3">
    <source>
        <dbReference type="ARBA" id="ARBA00022777"/>
    </source>
</evidence>
<dbReference type="PROSITE" id="PS00107">
    <property type="entry name" value="PROTEIN_KINASE_ATP"/>
    <property type="match status" value="1"/>
</dbReference>
<comment type="similarity">
    <text evidence="6">Belongs to the protein kinase superfamily.</text>
</comment>
<dbReference type="PROSITE" id="PS00108">
    <property type="entry name" value="PROTEIN_KINASE_ST"/>
    <property type="match status" value="1"/>
</dbReference>
<dbReference type="InterPro" id="IPR011009">
    <property type="entry name" value="Kinase-like_dom_sf"/>
</dbReference>
<evidence type="ECO:0000313" key="8">
    <source>
        <dbReference type="EMBL" id="KAL3633930.1"/>
    </source>
</evidence>
<organism evidence="8 9">
    <name type="scientific">Castilleja foliolosa</name>
    <dbReference type="NCBI Taxonomy" id="1961234"/>
    <lineage>
        <taxon>Eukaryota</taxon>
        <taxon>Viridiplantae</taxon>
        <taxon>Streptophyta</taxon>
        <taxon>Embryophyta</taxon>
        <taxon>Tracheophyta</taxon>
        <taxon>Spermatophyta</taxon>
        <taxon>Magnoliopsida</taxon>
        <taxon>eudicotyledons</taxon>
        <taxon>Gunneridae</taxon>
        <taxon>Pentapetalae</taxon>
        <taxon>asterids</taxon>
        <taxon>lamiids</taxon>
        <taxon>Lamiales</taxon>
        <taxon>Orobanchaceae</taxon>
        <taxon>Pedicularideae</taxon>
        <taxon>Castillejinae</taxon>
        <taxon>Castilleja</taxon>
    </lineage>
</organism>
<accession>A0ABD3CV85</accession>
<evidence type="ECO:0000256" key="2">
    <source>
        <dbReference type="ARBA" id="ARBA00022741"/>
    </source>
</evidence>
<dbReference type="InterPro" id="IPR017441">
    <property type="entry name" value="Protein_kinase_ATP_BS"/>
</dbReference>
<dbReference type="AlphaFoldDB" id="A0ABD3CV85"/>
<evidence type="ECO:0000256" key="1">
    <source>
        <dbReference type="ARBA" id="ARBA00022679"/>
    </source>
</evidence>
<dbReference type="GO" id="GO:0004674">
    <property type="term" value="F:protein serine/threonine kinase activity"/>
    <property type="evidence" value="ECO:0007669"/>
    <property type="project" value="UniProtKB-KW"/>
</dbReference>
<dbReference type="Pfam" id="PF00069">
    <property type="entry name" value="Pkinase"/>
    <property type="match status" value="1"/>
</dbReference>
<gene>
    <name evidence="8" type="ORF">CASFOL_022692</name>
</gene>
<protein>
    <recommendedName>
        <fullName evidence="7">Protein kinase domain-containing protein</fullName>
    </recommendedName>
</protein>
<evidence type="ECO:0000256" key="5">
    <source>
        <dbReference type="PROSITE-ProRule" id="PRU10141"/>
    </source>
</evidence>
<dbReference type="Gene3D" id="1.10.510.10">
    <property type="entry name" value="Transferase(Phosphotransferase) domain 1"/>
    <property type="match status" value="1"/>
</dbReference>
<keyword evidence="6" id="KW-0723">Serine/threonine-protein kinase</keyword>
<dbReference type="GO" id="GO:0005524">
    <property type="term" value="F:ATP binding"/>
    <property type="evidence" value="ECO:0007669"/>
    <property type="project" value="UniProtKB-UniRule"/>
</dbReference>
<keyword evidence="3" id="KW-0418">Kinase</keyword>
<dbReference type="SUPFAM" id="SSF56112">
    <property type="entry name" value="Protein kinase-like (PK-like)"/>
    <property type="match status" value="1"/>
</dbReference>
<keyword evidence="9" id="KW-1185">Reference proteome</keyword>
<name>A0ABD3CV85_9LAMI</name>
<evidence type="ECO:0000256" key="4">
    <source>
        <dbReference type="ARBA" id="ARBA00022840"/>
    </source>
</evidence>
<keyword evidence="1" id="KW-0808">Transferase</keyword>
<comment type="caution">
    <text evidence="8">The sequence shown here is derived from an EMBL/GenBank/DDBJ whole genome shotgun (WGS) entry which is preliminary data.</text>
</comment>